<keyword evidence="1" id="KW-0472">Membrane</keyword>
<dbReference type="RefSeq" id="WP_290206799.1">
    <property type="nucleotide sequence ID" value="NZ_JASDDK010000003.1"/>
</dbReference>
<evidence type="ECO:0000256" key="1">
    <source>
        <dbReference type="SAM" id="Phobius"/>
    </source>
</evidence>
<proteinExistence type="predicted"/>
<comment type="caution">
    <text evidence="3">The sequence shown here is derived from an EMBL/GenBank/DDBJ whole genome shotgun (WGS) entry which is preliminary data.</text>
</comment>
<organism evidence="3 4">
    <name type="scientific">Winogradskyella bathintestinalis</name>
    <dbReference type="NCBI Taxonomy" id="3035208"/>
    <lineage>
        <taxon>Bacteria</taxon>
        <taxon>Pseudomonadati</taxon>
        <taxon>Bacteroidota</taxon>
        <taxon>Flavobacteriia</taxon>
        <taxon>Flavobacteriales</taxon>
        <taxon>Flavobacteriaceae</taxon>
        <taxon>Winogradskyella</taxon>
    </lineage>
</organism>
<evidence type="ECO:0000259" key="2">
    <source>
        <dbReference type="Pfam" id="PF03703"/>
    </source>
</evidence>
<dbReference type="PANTHER" id="PTHR34473:SF2">
    <property type="entry name" value="UPF0699 TRANSMEMBRANE PROTEIN YDBT"/>
    <property type="match status" value="1"/>
</dbReference>
<name>A0ABT7ZVZ8_9FLAO</name>
<dbReference type="PANTHER" id="PTHR34473">
    <property type="entry name" value="UPF0699 TRANSMEMBRANE PROTEIN YDBS"/>
    <property type="match status" value="1"/>
</dbReference>
<keyword evidence="1" id="KW-1133">Transmembrane helix</keyword>
<feature type="transmembrane region" description="Helical" evidence="1">
    <location>
        <begin position="66"/>
        <end position="86"/>
    </location>
</feature>
<sequence length="173" mass="19656">MTFKNLQIQPESLPKVEDLILRPISKSYFKIITLNKLAIYAGLIGLAFGVVYFVEKNEEVQLNLWYILSILLGFCIVNFIIGYLAFKNRKYAIREHDVVYAKGLIVHSLITMPMSRIQHVEESRSWLARHFGLSTLKIFTAGESGSDLSIKGLPRIEAKQIKEIISARLNGSN</sequence>
<feature type="transmembrane region" description="Helical" evidence="1">
    <location>
        <begin position="37"/>
        <end position="54"/>
    </location>
</feature>
<dbReference type="Proteomes" id="UP001231197">
    <property type="component" value="Unassembled WGS sequence"/>
</dbReference>
<dbReference type="InterPro" id="IPR005182">
    <property type="entry name" value="YdbS-like_PH"/>
</dbReference>
<evidence type="ECO:0000313" key="4">
    <source>
        <dbReference type="Proteomes" id="UP001231197"/>
    </source>
</evidence>
<protein>
    <submittedName>
        <fullName evidence="3">PH domain-containing protein</fullName>
    </submittedName>
</protein>
<accession>A0ABT7ZVZ8</accession>
<keyword evidence="1" id="KW-0812">Transmembrane</keyword>
<dbReference type="Pfam" id="PF03703">
    <property type="entry name" value="bPH_2"/>
    <property type="match status" value="1"/>
</dbReference>
<dbReference type="EMBL" id="JASDDK010000003">
    <property type="protein sequence ID" value="MDN3493147.1"/>
    <property type="molecule type" value="Genomic_DNA"/>
</dbReference>
<feature type="domain" description="YdbS-like PH" evidence="2">
    <location>
        <begin position="87"/>
        <end position="165"/>
    </location>
</feature>
<reference evidence="3 4" key="1">
    <citation type="journal article" date="2023" name="Int. J. Syst. Evol. Microbiol.">
        <title>Winogradskyella bathintestinalis sp. nov., isolated from the intestine of the deep-sea loosejaw dragonfish, Malacosteus niger.</title>
        <authorList>
            <person name="Uniacke-Lowe S."/>
            <person name="Johnson C.N."/>
            <person name="Stanton C."/>
            <person name="Hill C."/>
            <person name="Ross P."/>
        </authorList>
    </citation>
    <scope>NUCLEOTIDE SEQUENCE [LARGE SCALE GENOMIC DNA]</scope>
    <source>
        <strain evidence="3 4">APC 3343</strain>
    </source>
</reference>
<evidence type="ECO:0000313" key="3">
    <source>
        <dbReference type="EMBL" id="MDN3493147.1"/>
    </source>
</evidence>
<keyword evidence="4" id="KW-1185">Reference proteome</keyword>
<gene>
    <name evidence="3" type="ORF">QMA06_10455</name>
</gene>